<evidence type="ECO:0000313" key="3">
    <source>
        <dbReference type="Proteomes" id="UP001497512"/>
    </source>
</evidence>
<proteinExistence type="predicted"/>
<evidence type="ECO:0000256" key="1">
    <source>
        <dbReference type="SAM" id="MobiDB-lite"/>
    </source>
</evidence>
<feature type="region of interest" description="Disordered" evidence="1">
    <location>
        <begin position="222"/>
        <end position="245"/>
    </location>
</feature>
<feature type="region of interest" description="Disordered" evidence="1">
    <location>
        <begin position="261"/>
        <end position="345"/>
    </location>
</feature>
<feature type="compositionally biased region" description="Acidic residues" evidence="1">
    <location>
        <begin position="72"/>
        <end position="81"/>
    </location>
</feature>
<feature type="region of interest" description="Disordered" evidence="1">
    <location>
        <begin position="372"/>
        <end position="411"/>
    </location>
</feature>
<dbReference type="Proteomes" id="UP001497512">
    <property type="component" value="Chromosome 9"/>
</dbReference>
<feature type="compositionally biased region" description="Low complexity" evidence="1">
    <location>
        <begin position="1"/>
        <end position="17"/>
    </location>
</feature>
<gene>
    <name evidence="2" type="ORF">CSSPTR1EN2_LOCUS23028</name>
</gene>
<protein>
    <submittedName>
        <fullName evidence="2">Uncharacterized protein</fullName>
    </submittedName>
</protein>
<feature type="compositionally biased region" description="Basic and acidic residues" evidence="1">
    <location>
        <begin position="82"/>
        <end position="92"/>
    </location>
</feature>
<accession>A0ABP0V3G7</accession>
<feature type="compositionally biased region" description="Basic and acidic residues" evidence="1">
    <location>
        <begin position="23"/>
        <end position="35"/>
    </location>
</feature>
<feature type="compositionally biased region" description="Basic and acidic residues" evidence="1">
    <location>
        <begin position="325"/>
        <end position="341"/>
    </location>
</feature>
<evidence type="ECO:0000313" key="2">
    <source>
        <dbReference type="EMBL" id="CAK9236628.1"/>
    </source>
</evidence>
<keyword evidence="3" id="KW-1185">Reference proteome</keyword>
<dbReference type="EMBL" id="OZ019901">
    <property type="protein sequence ID" value="CAK9236628.1"/>
    <property type="molecule type" value="Genomic_DNA"/>
</dbReference>
<feature type="region of interest" description="Disordered" evidence="1">
    <location>
        <begin position="1"/>
        <end position="95"/>
    </location>
</feature>
<name>A0ABP0V3G7_9BRYO</name>
<reference evidence="2" key="1">
    <citation type="submission" date="2024-02" db="EMBL/GenBank/DDBJ databases">
        <authorList>
            <consortium name="ELIXIR-Norway"/>
            <consortium name="Elixir Norway"/>
        </authorList>
    </citation>
    <scope>NUCLEOTIDE SEQUENCE</scope>
</reference>
<sequence>MVEANSSAAATNAGGWSSRKRRDSGSKNESVEHARTLRPSKRLKTLDISLPKPQTKKRRWNDRVETNREMGIAEEQDPETEEVVREHQESSRRRIHLRRGGDTADGLVRNRVMTVSLQQRGESGLEDHLLGCKEEEDQTAEDKQKWKKAEEIWMQYSSPQIIDEDWKSQRLRYESSVTPHTKKRKAINSEELHQQQPQEKKTCIQADAQRGDQVLDSGDARMQKEAGGNRKWKRIPRSKSSDVNTSEDMGVMISEAWKRLREEEEDNNDGENSVHTHSDIGSSLSTKTTEQETMAQGMSFKKVRLEKSSQGRKWRRLNPASAAAADKEGSVQQQHEGRDSDLLLGSSGGASYTYLHIRMWKRPRFENLMSVQGKALRKQQQQQQQEMVQRSKKRSVSETPGVSRKKQRIHF</sequence>
<feature type="compositionally biased region" description="Polar residues" evidence="1">
    <location>
        <begin position="279"/>
        <end position="296"/>
    </location>
</feature>
<organism evidence="2 3">
    <name type="scientific">Sphagnum troendelagicum</name>
    <dbReference type="NCBI Taxonomy" id="128251"/>
    <lineage>
        <taxon>Eukaryota</taxon>
        <taxon>Viridiplantae</taxon>
        <taxon>Streptophyta</taxon>
        <taxon>Embryophyta</taxon>
        <taxon>Bryophyta</taxon>
        <taxon>Sphagnophytina</taxon>
        <taxon>Sphagnopsida</taxon>
        <taxon>Sphagnales</taxon>
        <taxon>Sphagnaceae</taxon>
        <taxon>Sphagnum</taxon>
    </lineage>
</organism>